<dbReference type="InterPro" id="IPR058548">
    <property type="entry name" value="MlaB-like_STAS"/>
</dbReference>
<evidence type="ECO:0000313" key="2">
    <source>
        <dbReference type="EMBL" id="SNT02520.1"/>
    </source>
</evidence>
<dbReference type="CDD" id="cd07043">
    <property type="entry name" value="STAS_anti-anti-sigma_factors"/>
    <property type="match status" value="1"/>
</dbReference>
<gene>
    <name evidence="2" type="ORF">SAMN06264365_13361</name>
</gene>
<dbReference type="AlphaFoldDB" id="A0A239J9K4"/>
<protein>
    <submittedName>
        <fullName evidence="2">Anti-anti-sigma factor</fullName>
    </submittedName>
</protein>
<organism evidence="2 3">
    <name type="scientific">Actinoplanes regularis</name>
    <dbReference type="NCBI Taxonomy" id="52697"/>
    <lineage>
        <taxon>Bacteria</taxon>
        <taxon>Bacillati</taxon>
        <taxon>Actinomycetota</taxon>
        <taxon>Actinomycetes</taxon>
        <taxon>Micromonosporales</taxon>
        <taxon>Micromonosporaceae</taxon>
        <taxon>Actinoplanes</taxon>
    </lineage>
</organism>
<feature type="domain" description="STAS" evidence="1">
    <location>
        <begin position="19"/>
        <end position="105"/>
    </location>
</feature>
<evidence type="ECO:0000313" key="3">
    <source>
        <dbReference type="Proteomes" id="UP000198415"/>
    </source>
</evidence>
<dbReference type="InterPro" id="IPR002645">
    <property type="entry name" value="STAS_dom"/>
</dbReference>
<dbReference type="EMBL" id="FZNR01000033">
    <property type="protein sequence ID" value="SNT02520.1"/>
    <property type="molecule type" value="Genomic_DNA"/>
</dbReference>
<dbReference type="PROSITE" id="PS50801">
    <property type="entry name" value="STAS"/>
    <property type="match status" value="1"/>
</dbReference>
<dbReference type="RefSeq" id="WP_179277521.1">
    <property type="nucleotide sequence ID" value="NZ_BOMU01000114.1"/>
</dbReference>
<dbReference type="Gene3D" id="3.30.750.24">
    <property type="entry name" value="STAS domain"/>
    <property type="match status" value="1"/>
</dbReference>
<name>A0A239J9K4_9ACTN</name>
<dbReference type="Proteomes" id="UP000198415">
    <property type="component" value="Unassembled WGS sequence"/>
</dbReference>
<sequence length="105" mass="11525">MTEQIWTHTVDRNADECTVVLGGELDLSIRDALLDVFTAQLEQPGTSVVRVDLAAVTFLDSTILSVFVNAYQKAQGLARRFTVINPRGLPQRSLEATGLLRLLSP</sequence>
<dbReference type="InterPro" id="IPR036513">
    <property type="entry name" value="STAS_dom_sf"/>
</dbReference>
<reference evidence="2 3" key="1">
    <citation type="submission" date="2017-06" db="EMBL/GenBank/DDBJ databases">
        <authorList>
            <person name="Kim H.J."/>
            <person name="Triplett B.A."/>
        </authorList>
    </citation>
    <scope>NUCLEOTIDE SEQUENCE [LARGE SCALE GENOMIC DNA]</scope>
    <source>
        <strain evidence="2 3">DSM 43151</strain>
    </source>
</reference>
<evidence type="ECO:0000259" key="1">
    <source>
        <dbReference type="PROSITE" id="PS50801"/>
    </source>
</evidence>
<keyword evidence="3" id="KW-1185">Reference proteome</keyword>
<proteinExistence type="predicted"/>
<accession>A0A239J9K4</accession>
<dbReference type="SUPFAM" id="SSF52091">
    <property type="entry name" value="SpoIIaa-like"/>
    <property type="match status" value="1"/>
</dbReference>
<dbReference type="Pfam" id="PF13466">
    <property type="entry name" value="STAS_2"/>
    <property type="match status" value="1"/>
</dbReference>